<dbReference type="Proteomes" id="UP000821865">
    <property type="component" value="Chromosome 2"/>
</dbReference>
<name>A0ACB8DCZ3_DERSI</name>
<evidence type="ECO:0000313" key="1">
    <source>
        <dbReference type="EMBL" id="KAH7965967.1"/>
    </source>
</evidence>
<evidence type="ECO:0000313" key="2">
    <source>
        <dbReference type="Proteomes" id="UP000821865"/>
    </source>
</evidence>
<protein>
    <submittedName>
        <fullName evidence="1">Uncharacterized protein</fullName>
    </submittedName>
</protein>
<keyword evidence="2" id="KW-1185">Reference proteome</keyword>
<gene>
    <name evidence="1" type="ORF">HPB49_012327</name>
</gene>
<comment type="caution">
    <text evidence="1">The sequence shown here is derived from an EMBL/GenBank/DDBJ whole genome shotgun (WGS) entry which is preliminary data.</text>
</comment>
<reference evidence="1" key="1">
    <citation type="submission" date="2020-05" db="EMBL/GenBank/DDBJ databases">
        <title>Large-scale comparative analyses of tick genomes elucidate their genetic diversity and vector capacities.</title>
        <authorList>
            <person name="Jia N."/>
            <person name="Wang J."/>
            <person name="Shi W."/>
            <person name="Du L."/>
            <person name="Sun Y."/>
            <person name="Zhan W."/>
            <person name="Jiang J."/>
            <person name="Wang Q."/>
            <person name="Zhang B."/>
            <person name="Ji P."/>
            <person name="Sakyi L.B."/>
            <person name="Cui X."/>
            <person name="Yuan T."/>
            <person name="Jiang B."/>
            <person name="Yang W."/>
            <person name="Lam T.T.-Y."/>
            <person name="Chang Q."/>
            <person name="Ding S."/>
            <person name="Wang X."/>
            <person name="Zhu J."/>
            <person name="Ruan X."/>
            <person name="Zhao L."/>
            <person name="Wei J."/>
            <person name="Que T."/>
            <person name="Du C."/>
            <person name="Cheng J."/>
            <person name="Dai P."/>
            <person name="Han X."/>
            <person name="Huang E."/>
            <person name="Gao Y."/>
            <person name="Liu J."/>
            <person name="Shao H."/>
            <person name="Ye R."/>
            <person name="Li L."/>
            <person name="Wei W."/>
            <person name="Wang X."/>
            <person name="Wang C."/>
            <person name="Yang T."/>
            <person name="Huo Q."/>
            <person name="Li W."/>
            <person name="Guo W."/>
            <person name="Chen H."/>
            <person name="Zhou L."/>
            <person name="Ni X."/>
            <person name="Tian J."/>
            <person name="Zhou Y."/>
            <person name="Sheng Y."/>
            <person name="Liu T."/>
            <person name="Pan Y."/>
            <person name="Xia L."/>
            <person name="Li J."/>
            <person name="Zhao F."/>
            <person name="Cao W."/>
        </authorList>
    </citation>
    <scope>NUCLEOTIDE SEQUENCE</scope>
    <source>
        <strain evidence="1">Dsil-2018</strain>
    </source>
</reference>
<proteinExistence type="predicted"/>
<sequence length="106" mass="11494">MSWAEFRRKGEKTPKGNLWKPSHQDVLNFVSTAWAALSEEMVARSFKGCGISVALDASKNGHLHNQLAGTGEPAVCSSCVSVIDECLDLLLCTDSEESFAGFNDDE</sequence>
<dbReference type="EMBL" id="CM023471">
    <property type="protein sequence ID" value="KAH7965967.1"/>
    <property type="molecule type" value="Genomic_DNA"/>
</dbReference>
<organism evidence="1 2">
    <name type="scientific">Dermacentor silvarum</name>
    <name type="common">Tick</name>
    <dbReference type="NCBI Taxonomy" id="543639"/>
    <lineage>
        <taxon>Eukaryota</taxon>
        <taxon>Metazoa</taxon>
        <taxon>Ecdysozoa</taxon>
        <taxon>Arthropoda</taxon>
        <taxon>Chelicerata</taxon>
        <taxon>Arachnida</taxon>
        <taxon>Acari</taxon>
        <taxon>Parasitiformes</taxon>
        <taxon>Ixodida</taxon>
        <taxon>Ixodoidea</taxon>
        <taxon>Ixodidae</taxon>
        <taxon>Rhipicephalinae</taxon>
        <taxon>Dermacentor</taxon>
    </lineage>
</organism>
<accession>A0ACB8DCZ3</accession>